<accession>A0ABM6D7G7</accession>
<sequence length="61" mass="7098">MWNLLNVNLTPMQEGMPFYVLISGYRNVDEISKGYVRDESNIQDAKTEAQQYRVEASKRSI</sequence>
<name>A0ABM6D7G7_9BACL</name>
<reference evidence="1" key="1">
    <citation type="submission" date="2016-10" db="EMBL/GenBank/DDBJ databases">
        <authorList>
            <person name="See-Too W.S."/>
        </authorList>
    </citation>
    <scope>NUCLEOTIDE SEQUENCE</scope>
    <source>
        <strain evidence="1">DSM 14505</strain>
    </source>
</reference>
<dbReference type="Proteomes" id="UP000092661">
    <property type="component" value="Chromosome"/>
</dbReference>
<dbReference type="EMBL" id="CP016534">
    <property type="protein sequence ID" value="ANU11550.1"/>
    <property type="molecule type" value="Genomic_DNA"/>
</dbReference>
<keyword evidence="2" id="KW-1185">Reference proteome</keyword>
<evidence type="ECO:0000313" key="1">
    <source>
        <dbReference type="EMBL" id="ANU11550.1"/>
    </source>
</evidence>
<protein>
    <submittedName>
        <fullName evidence="1">Uncharacterized protein</fullName>
    </submittedName>
</protein>
<organism evidence="1 2">
    <name type="scientific">Planococcus antarcticus DSM 14505</name>
    <dbReference type="NCBI Taxonomy" id="1185653"/>
    <lineage>
        <taxon>Bacteria</taxon>
        <taxon>Bacillati</taxon>
        <taxon>Bacillota</taxon>
        <taxon>Bacilli</taxon>
        <taxon>Bacillales</taxon>
        <taxon>Caryophanaceae</taxon>
        <taxon>Planococcus</taxon>
    </lineage>
</organism>
<evidence type="ECO:0000313" key="2">
    <source>
        <dbReference type="Proteomes" id="UP000092661"/>
    </source>
</evidence>
<gene>
    <name evidence="1" type="ORF">BBH88_15340</name>
</gene>
<proteinExistence type="predicted"/>